<dbReference type="PANTHER" id="PTHR47685:SF1">
    <property type="entry name" value="MAGNESIUM TRANSPORT PROTEIN CORA"/>
    <property type="match status" value="1"/>
</dbReference>
<keyword evidence="4" id="KW-0813">Transport</keyword>
<keyword evidence="7 13" id="KW-0812">Transmembrane</keyword>
<evidence type="ECO:0000256" key="5">
    <source>
        <dbReference type="ARBA" id="ARBA00022475"/>
    </source>
</evidence>
<dbReference type="SUPFAM" id="SSF143865">
    <property type="entry name" value="CorA soluble domain-like"/>
    <property type="match status" value="1"/>
</dbReference>
<dbReference type="Gene3D" id="3.30.460.20">
    <property type="entry name" value="CorA soluble domain-like"/>
    <property type="match status" value="1"/>
</dbReference>
<evidence type="ECO:0000256" key="3">
    <source>
        <dbReference type="ARBA" id="ARBA00019439"/>
    </source>
</evidence>
<gene>
    <name evidence="14" type="ORF">SAMN04487779_1007154</name>
</gene>
<feature type="transmembrane region" description="Helical" evidence="13">
    <location>
        <begin position="266"/>
        <end position="286"/>
    </location>
</feature>
<dbReference type="Proteomes" id="UP000198925">
    <property type="component" value="Unassembled WGS sequence"/>
</dbReference>
<keyword evidence="15" id="KW-1185">Reference proteome</keyword>
<proteinExistence type="inferred from homology"/>
<organism evidence="14 15">
    <name type="scientific">Belnapia rosea</name>
    <dbReference type="NCBI Taxonomy" id="938405"/>
    <lineage>
        <taxon>Bacteria</taxon>
        <taxon>Pseudomonadati</taxon>
        <taxon>Pseudomonadota</taxon>
        <taxon>Alphaproteobacteria</taxon>
        <taxon>Acetobacterales</taxon>
        <taxon>Roseomonadaceae</taxon>
        <taxon>Belnapia</taxon>
    </lineage>
</organism>
<dbReference type="GO" id="GO:0015095">
    <property type="term" value="F:magnesium ion transmembrane transporter activity"/>
    <property type="evidence" value="ECO:0007669"/>
    <property type="project" value="TreeGrafter"/>
</dbReference>
<dbReference type="AlphaFoldDB" id="A0A1G6UFH3"/>
<dbReference type="STRING" id="938405.SAMN02927895_00039"/>
<dbReference type="PANTHER" id="PTHR47685">
    <property type="entry name" value="MAGNESIUM TRANSPORT PROTEIN CORA"/>
    <property type="match status" value="1"/>
</dbReference>
<reference evidence="14 15" key="1">
    <citation type="submission" date="2016-10" db="EMBL/GenBank/DDBJ databases">
        <authorList>
            <person name="de Groot N.N."/>
        </authorList>
    </citation>
    <scope>NUCLEOTIDE SEQUENCE [LARGE SCALE GENOMIC DNA]</scope>
    <source>
        <strain evidence="14 15">CPCC 100156</strain>
    </source>
</reference>
<evidence type="ECO:0000256" key="8">
    <source>
        <dbReference type="ARBA" id="ARBA00022842"/>
    </source>
</evidence>
<evidence type="ECO:0000256" key="6">
    <source>
        <dbReference type="ARBA" id="ARBA00022519"/>
    </source>
</evidence>
<name>A0A1G6UFH3_9PROT</name>
<feature type="transmembrane region" description="Helical" evidence="13">
    <location>
        <begin position="298"/>
        <end position="318"/>
    </location>
</feature>
<dbReference type="GO" id="GO:0015099">
    <property type="term" value="F:nickel cation transmembrane transporter activity"/>
    <property type="evidence" value="ECO:0007669"/>
    <property type="project" value="TreeGrafter"/>
</dbReference>
<evidence type="ECO:0000256" key="4">
    <source>
        <dbReference type="ARBA" id="ARBA00022448"/>
    </source>
</evidence>
<evidence type="ECO:0000313" key="14">
    <source>
        <dbReference type="EMBL" id="SDD40160.1"/>
    </source>
</evidence>
<dbReference type="InterPro" id="IPR050829">
    <property type="entry name" value="CorA_MIT"/>
</dbReference>
<keyword evidence="10" id="KW-0406">Ion transport</keyword>
<keyword evidence="5" id="KW-1003">Cell membrane</keyword>
<sequence>MHFRGRGGLLTIHPGGARLAADLPPDAVWLDLLEGTEEEKEAVARATGFRVPTLESLREIESSSRMSAQGEVLYLSLPVIARTAEDRPVLTPLGLVLSPHHLLTVRFAPVGAVEALADRPQELTGSFTAFVTLLEVLVDRIADALERIRTELDGLSHAAFEAEQPQRNRPAEMDRRLRRTLRAIGRTGDHVSVLRDTLLGVERILPFAAEQAKHWIPPGTDNRVRTLRQDIASLNDYDARLSDKVQFLLDATLGFISIEQNNTIKILTVVSVVGIPPTLVASIYGMNFKYMPELDWLWGYPWGLLLILLSAVIPLIVFRLKAWL</sequence>
<accession>A0A1G6UFH3</accession>
<dbReference type="InterPro" id="IPR002523">
    <property type="entry name" value="MgTranspt_CorA/ZnTranspt_ZntB"/>
</dbReference>
<evidence type="ECO:0000256" key="9">
    <source>
        <dbReference type="ARBA" id="ARBA00022989"/>
    </source>
</evidence>
<evidence type="ECO:0000256" key="2">
    <source>
        <dbReference type="ARBA" id="ARBA00009765"/>
    </source>
</evidence>
<keyword evidence="8" id="KW-0460">Magnesium</keyword>
<keyword evidence="6" id="KW-0997">Cell inner membrane</keyword>
<evidence type="ECO:0000256" key="1">
    <source>
        <dbReference type="ARBA" id="ARBA00004429"/>
    </source>
</evidence>
<dbReference type="SUPFAM" id="SSF144083">
    <property type="entry name" value="Magnesium transport protein CorA, transmembrane region"/>
    <property type="match status" value="1"/>
</dbReference>
<evidence type="ECO:0000256" key="11">
    <source>
        <dbReference type="ARBA" id="ARBA00023136"/>
    </source>
</evidence>
<evidence type="ECO:0000256" key="13">
    <source>
        <dbReference type="SAM" id="Phobius"/>
    </source>
</evidence>
<evidence type="ECO:0000256" key="12">
    <source>
        <dbReference type="ARBA" id="ARBA00034269"/>
    </source>
</evidence>
<evidence type="ECO:0000256" key="7">
    <source>
        <dbReference type="ARBA" id="ARBA00022692"/>
    </source>
</evidence>
<protein>
    <recommendedName>
        <fullName evidence="3">Magnesium transport protein CorA</fullName>
    </recommendedName>
</protein>
<dbReference type="InterPro" id="IPR045863">
    <property type="entry name" value="CorA_TM1_TM2"/>
</dbReference>
<dbReference type="GO" id="GO:0015087">
    <property type="term" value="F:cobalt ion transmembrane transporter activity"/>
    <property type="evidence" value="ECO:0007669"/>
    <property type="project" value="TreeGrafter"/>
</dbReference>
<keyword evidence="9 13" id="KW-1133">Transmembrane helix</keyword>
<dbReference type="EMBL" id="FMZX01000007">
    <property type="protein sequence ID" value="SDD40160.1"/>
    <property type="molecule type" value="Genomic_DNA"/>
</dbReference>
<evidence type="ECO:0000256" key="10">
    <source>
        <dbReference type="ARBA" id="ARBA00023065"/>
    </source>
</evidence>
<dbReference type="GO" id="GO:0005886">
    <property type="term" value="C:plasma membrane"/>
    <property type="evidence" value="ECO:0007669"/>
    <property type="project" value="UniProtKB-SubCell"/>
</dbReference>
<comment type="catalytic activity">
    <reaction evidence="12">
        <text>Mg(2+)(in) = Mg(2+)(out)</text>
        <dbReference type="Rhea" id="RHEA:29827"/>
        <dbReference type="ChEBI" id="CHEBI:18420"/>
    </reaction>
</comment>
<evidence type="ECO:0000313" key="15">
    <source>
        <dbReference type="Proteomes" id="UP000198925"/>
    </source>
</evidence>
<keyword evidence="11 13" id="KW-0472">Membrane</keyword>
<dbReference type="InterPro" id="IPR045861">
    <property type="entry name" value="CorA_cytoplasmic_dom"/>
</dbReference>
<dbReference type="RefSeq" id="WP_218127952.1">
    <property type="nucleotide sequence ID" value="NZ_FMZX01000007.1"/>
</dbReference>
<dbReference type="Gene3D" id="1.20.58.340">
    <property type="entry name" value="Magnesium transport protein CorA, transmembrane region"/>
    <property type="match status" value="2"/>
</dbReference>
<comment type="subcellular location">
    <subcellularLocation>
        <location evidence="1">Cell inner membrane</location>
        <topology evidence="1">Multi-pass membrane protein</topology>
    </subcellularLocation>
</comment>
<dbReference type="Pfam" id="PF01544">
    <property type="entry name" value="CorA"/>
    <property type="match status" value="1"/>
</dbReference>
<dbReference type="CDD" id="cd12837">
    <property type="entry name" value="EcCorA-like_u1"/>
    <property type="match status" value="1"/>
</dbReference>
<dbReference type="FunFam" id="1.20.58.340:FF:000001">
    <property type="entry name" value="Magnesium transport protein CorA"/>
    <property type="match status" value="1"/>
</dbReference>
<comment type="similarity">
    <text evidence="2">Belongs to the CorA metal ion transporter (MIT) (TC 1.A.35) family.</text>
</comment>